<dbReference type="Pfam" id="PF13715">
    <property type="entry name" value="CarbopepD_reg_2"/>
    <property type="match status" value="1"/>
</dbReference>
<dbReference type="GO" id="GO:0009279">
    <property type="term" value="C:cell outer membrane"/>
    <property type="evidence" value="ECO:0007669"/>
    <property type="project" value="UniProtKB-SubCell"/>
</dbReference>
<evidence type="ECO:0000313" key="13">
    <source>
        <dbReference type="EMBL" id="ADY37339.1"/>
    </source>
</evidence>
<dbReference type="InterPro" id="IPR000531">
    <property type="entry name" value="Beta-barrel_TonB"/>
</dbReference>
<feature type="domain" description="TonB-dependent receptor plug" evidence="12">
    <location>
        <begin position="114"/>
        <end position="221"/>
    </location>
</feature>
<evidence type="ECO:0000256" key="7">
    <source>
        <dbReference type="ARBA" id="ARBA00023237"/>
    </source>
</evidence>
<dbReference type="InterPro" id="IPR023997">
    <property type="entry name" value="TonB-dep_OMP_SusC/RagA_CS"/>
</dbReference>
<evidence type="ECO:0000256" key="4">
    <source>
        <dbReference type="ARBA" id="ARBA00022692"/>
    </source>
</evidence>
<dbReference type="Gene3D" id="2.40.170.20">
    <property type="entry name" value="TonB-dependent receptor, beta-barrel domain"/>
    <property type="match status" value="1"/>
</dbReference>
<dbReference type="InterPro" id="IPR036942">
    <property type="entry name" value="Beta-barrel_TonB_sf"/>
</dbReference>
<keyword evidence="14" id="KW-1185">Reference proteome</keyword>
<evidence type="ECO:0000259" key="12">
    <source>
        <dbReference type="Pfam" id="PF07715"/>
    </source>
</evidence>
<dbReference type="Gene3D" id="2.60.40.1120">
    <property type="entry name" value="Carboxypeptidase-like, regulatory domain"/>
    <property type="match status" value="1"/>
</dbReference>
<evidence type="ECO:0000256" key="3">
    <source>
        <dbReference type="ARBA" id="ARBA00022452"/>
    </source>
</evidence>
<comment type="subcellular location">
    <subcellularLocation>
        <location evidence="1 8">Cell outer membrane</location>
        <topology evidence="1 8">Multi-pass membrane protein</topology>
    </subcellularLocation>
</comment>
<evidence type="ECO:0000256" key="8">
    <source>
        <dbReference type="PROSITE-ProRule" id="PRU01360"/>
    </source>
</evidence>
<keyword evidence="13" id="KW-0675">Receptor</keyword>
<dbReference type="InterPro" id="IPR039426">
    <property type="entry name" value="TonB-dep_rcpt-like"/>
</dbReference>
<dbReference type="PROSITE" id="PS00018">
    <property type="entry name" value="EF_HAND_1"/>
    <property type="match status" value="1"/>
</dbReference>
<dbReference type="InterPro" id="IPR008969">
    <property type="entry name" value="CarboxyPept-like_regulatory"/>
</dbReference>
<dbReference type="InterPro" id="IPR023996">
    <property type="entry name" value="TonB-dep_OMP_SusC/RagA"/>
</dbReference>
<evidence type="ECO:0000256" key="1">
    <source>
        <dbReference type="ARBA" id="ARBA00004571"/>
    </source>
</evidence>
<keyword evidence="4 8" id="KW-0812">Transmembrane</keyword>
<evidence type="ECO:0000256" key="2">
    <source>
        <dbReference type="ARBA" id="ARBA00022448"/>
    </source>
</evidence>
<evidence type="ECO:0000256" key="10">
    <source>
        <dbReference type="SAM" id="SignalP"/>
    </source>
</evidence>
<name>F0R0W6_PHOSB</name>
<comment type="similarity">
    <text evidence="8 9">Belongs to the TonB-dependent receptor family.</text>
</comment>
<keyword evidence="3 8" id="KW-1134">Transmembrane beta strand</keyword>
<dbReference type="InterPro" id="IPR037066">
    <property type="entry name" value="Plug_dom_sf"/>
</dbReference>
<dbReference type="KEGG" id="bsa:Bacsa_2806"/>
<keyword evidence="5 9" id="KW-0798">TonB box</keyword>
<evidence type="ECO:0000259" key="11">
    <source>
        <dbReference type="Pfam" id="PF00593"/>
    </source>
</evidence>
<dbReference type="NCBIfam" id="TIGR04056">
    <property type="entry name" value="OMP_RagA_SusC"/>
    <property type="match status" value="1"/>
</dbReference>
<keyword evidence="6 8" id="KW-0472">Membrane</keyword>
<accession>F0R0W6</accession>
<dbReference type="OrthoDB" id="9768177at2"/>
<dbReference type="SUPFAM" id="SSF49464">
    <property type="entry name" value="Carboxypeptidase regulatory domain-like"/>
    <property type="match status" value="1"/>
</dbReference>
<dbReference type="Proteomes" id="UP000007486">
    <property type="component" value="Chromosome"/>
</dbReference>
<evidence type="ECO:0000256" key="9">
    <source>
        <dbReference type="RuleBase" id="RU003357"/>
    </source>
</evidence>
<evidence type="ECO:0000256" key="5">
    <source>
        <dbReference type="ARBA" id="ARBA00023077"/>
    </source>
</evidence>
<protein>
    <submittedName>
        <fullName evidence="13">TonB-dependent receptor</fullName>
    </submittedName>
</protein>
<proteinExistence type="inferred from homology"/>
<dbReference type="AlphaFoldDB" id="F0R0W6"/>
<feature type="domain" description="TonB-dependent receptor-like beta-barrel" evidence="11">
    <location>
        <begin position="418"/>
        <end position="1025"/>
    </location>
</feature>
<evidence type="ECO:0000256" key="6">
    <source>
        <dbReference type="ARBA" id="ARBA00023136"/>
    </source>
</evidence>
<sequence>MKTKLLLLLASFLWTGIAWGQSQQVNGKVLSSIDNEPIIGASVVVKGSSKGTITDLDGTFQIMVDADATLVISYIGYVKQEIPLNGKTSLSVILKEDTEMLDDVIVIGYGSMKKSDLSGSVASVDRESFMKKNPINVAQGLQGAAAGVIVTGTSGKPGAVPTVRVRGVATINGTADPLYVVDGVQVGTDVSYLNPSDIESMEVLKDASATAIYGSAGANGVIMITTKQGSKGRTQLDISANWGIQQAANSLDVLDADGFSQALRIARSADGGTPSGKIFNAEYDGRRKSIDWQDEMSRIALTQQYNISASGGNENTQSLISVSYLDQDGVVVNSNYERITARANVTHKIKDFITMGGDVNYVHERSYGTDGMSVSTSGLTSTNLRYAAALVPTMDYIDDATGAYVSPNIVNPDGTFGTYPQGAAGSQEHINKDNVYALQQQIGSYTRVNRVRANAYLDIKLFKGLSFRTIGSYSHYARDYGEYGIPHVRYNQVNGEWKELRGVGNTEDRDVFILNPAESTNMSLESYFTYHWNNDNHDLTLMAGNTVSKGFGSHTYVRAYDFPTDNIRDISLTNDQTSRWADGGLDLETRAISYYGRATYNLKGRYIFTATVRYDGSSNFGTGKRWDTFPSAAVAWRISEEAFLKNNPVITNLKLRAGWGQTGNSGGPTNLAILQLSTTPTYLFNTPGGASGTYTVGNGMAATNAIDSDLHWETNEQFNVGIDLGLFKGLNITMDYFVRTAKDLLIERSLRPSSGYTSVYTNYGKIRNNGFEFTVDYKKNVNRDFSFGVTLTGSTLKNKIVKMGADMTGQGETVGTDMGWENSSICREGYAVGSYYGYVVDGIFTNRSDIDALNAQAQANGYDAYQYTGTDVGDYKYRDLNGDGHIDASDMTILGNGFPKLNYGLNLSAQYKNFDFSIYFYGVLGSDILSYSAMTLSTMYNSDGAINNILKDRFANAWSEANPHGTETRLTYMDPNWNRRVSSAWVKSGDFLKINNLQIGYNVPEKILRHAKIDAARVYFSIQNLCTISGYNKYGDPEVGSTENLLYNGLDVGRYPYPRIYTLGLNVKF</sequence>
<dbReference type="InterPro" id="IPR018247">
    <property type="entry name" value="EF_Hand_1_Ca_BS"/>
</dbReference>
<dbReference type="InterPro" id="IPR012910">
    <property type="entry name" value="Plug_dom"/>
</dbReference>
<dbReference type="STRING" id="667015.Bacsa_2806"/>
<dbReference type="FunFam" id="2.60.40.1120:FF:000003">
    <property type="entry name" value="Outer membrane protein Omp121"/>
    <property type="match status" value="1"/>
</dbReference>
<keyword evidence="10" id="KW-0732">Signal</keyword>
<gene>
    <name evidence="13" type="ordered locus">Bacsa_2806</name>
</gene>
<dbReference type="SUPFAM" id="SSF56935">
    <property type="entry name" value="Porins"/>
    <property type="match status" value="1"/>
</dbReference>
<dbReference type="Pfam" id="PF00593">
    <property type="entry name" value="TonB_dep_Rec_b-barrel"/>
    <property type="match status" value="1"/>
</dbReference>
<dbReference type="Gene3D" id="2.170.130.10">
    <property type="entry name" value="TonB-dependent receptor, plug domain"/>
    <property type="match status" value="1"/>
</dbReference>
<dbReference type="Pfam" id="PF07715">
    <property type="entry name" value="Plug"/>
    <property type="match status" value="1"/>
</dbReference>
<feature type="chain" id="PRO_5003254731" evidence="10">
    <location>
        <begin position="21"/>
        <end position="1069"/>
    </location>
</feature>
<dbReference type="eggNOG" id="COG1629">
    <property type="taxonomic scope" value="Bacteria"/>
</dbReference>
<evidence type="ECO:0000313" key="14">
    <source>
        <dbReference type="Proteomes" id="UP000007486"/>
    </source>
</evidence>
<dbReference type="RefSeq" id="WP_013618712.1">
    <property type="nucleotide sequence ID" value="NC_015164.1"/>
</dbReference>
<dbReference type="HOGENOM" id="CLU_004317_0_2_10"/>
<dbReference type="PROSITE" id="PS52016">
    <property type="entry name" value="TONB_DEPENDENT_REC_3"/>
    <property type="match status" value="1"/>
</dbReference>
<organism evidence="13 14">
    <name type="scientific">Phocaeicola salanitronis (strain DSM 18170 / JCM 13657 / CCUG 60908 / BL78)</name>
    <name type="common">Bacteroides salanitronis</name>
    <dbReference type="NCBI Taxonomy" id="667015"/>
    <lineage>
        <taxon>Bacteria</taxon>
        <taxon>Pseudomonadati</taxon>
        <taxon>Bacteroidota</taxon>
        <taxon>Bacteroidia</taxon>
        <taxon>Bacteroidales</taxon>
        <taxon>Bacteroidaceae</taxon>
        <taxon>Phocaeicola</taxon>
    </lineage>
</organism>
<keyword evidence="7 8" id="KW-0998">Cell outer membrane</keyword>
<reference evidence="13 14" key="1">
    <citation type="journal article" date="2011" name="Stand. Genomic Sci.">
        <title>Complete genome sequence of Bacteroides salanitronis type strain (BL78).</title>
        <authorList>
            <person name="Gronow S."/>
            <person name="Held B."/>
            <person name="Lucas S."/>
            <person name="Lapidus A."/>
            <person name="Del Rio T.G."/>
            <person name="Nolan M."/>
            <person name="Tice H."/>
            <person name="Deshpande S."/>
            <person name="Cheng J.F."/>
            <person name="Pitluck S."/>
            <person name="Liolios K."/>
            <person name="Pagani I."/>
            <person name="Ivanova N."/>
            <person name="Mavromatis K."/>
            <person name="Pati A."/>
            <person name="Tapia R."/>
            <person name="Han C."/>
            <person name="Goodwin L."/>
            <person name="Chen A."/>
            <person name="Palaniappan K."/>
            <person name="Land M."/>
            <person name="Hauser L."/>
            <person name="Chang Y.J."/>
            <person name="Jeffries C.D."/>
            <person name="Brambilla E.M."/>
            <person name="Rohde M."/>
            <person name="Goker M."/>
            <person name="Detter J.C."/>
            <person name="Woyke T."/>
            <person name="Bristow J."/>
            <person name="Markowitz V."/>
            <person name="Hugenholtz P."/>
            <person name="Kyrpides N.C."/>
            <person name="Klenk H.P."/>
            <person name="Eisen J.A."/>
        </authorList>
    </citation>
    <scope>NUCLEOTIDE SEQUENCE [LARGE SCALE GENOMIC DNA]</scope>
    <source>
        <strain evidence="13 14">DSM 18170</strain>
    </source>
</reference>
<dbReference type="NCBIfam" id="TIGR04057">
    <property type="entry name" value="SusC_RagA_signa"/>
    <property type="match status" value="1"/>
</dbReference>
<feature type="signal peptide" evidence="10">
    <location>
        <begin position="1"/>
        <end position="20"/>
    </location>
</feature>
<dbReference type="EMBL" id="CP002530">
    <property type="protein sequence ID" value="ADY37339.1"/>
    <property type="molecule type" value="Genomic_DNA"/>
</dbReference>
<keyword evidence="2 8" id="KW-0813">Transport</keyword>